<dbReference type="Proteomes" id="UP001596201">
    <property type="component" value="Unassembled WGS sequence"/>
</dbReference>
<feature type="region of interest" description="Disordered" evidence="1">
    <location>
        <begin position="140"/>
        <end position="161"/>
    </location>
</feature>
<organism evidence="2 3">
    <name type="scientific">Salinirubrum litoreum</name>
    <dbReference type="NCBI Taxonomy" id="1126234"/>
    <lineage>
        <taxon>Archaea</taxon>
        <taxon>Methanobacteriati</taxon>
        <taxon>Methanobacteriota</taxon>
        <taxon>Stenosarchaea group</taxon>
        <taxon>Halobacteria</taxon>
        <taxon>Halobacteriales</taxon>
        <taxon>Haloferacaceae</taxon>
        <taxon>Salinirubrum</taxon>
    </lineage>
</organism>
<evidence type="ECO:0000313" key="3">
    <source>
        <dbReference type="Proteomes" id="UP001596201"/>
    </source>
</evidence>
<gene>
    <name evidence="2" type="ORF">ACFPJ5_12895</name>
</gene>
<sequence>MTGDTLTVRFAATSEGHGDSVPGDARPTAAALGQFCRQLDIAYRLLWNAAAPPADADPTAFASAVATGGVSVTPREDIAVPLRVRRVTSDFGLSLTLVGESAPTRGVVRLCGWTPADQPAAEGVTLDSLAEAQTSLAGGIGELKTGLGSGESSDSGQSSAQ</sequence>
<evidence type="ECO:0000256" key="1">
    <source>
        <dbReference type="SAM" id="MobiDB-lite"/>
    </source>
</evidence>
<dbReference type="RefSeq" id="WP_227230076.1">
    <property type="nucleotide sequence ID" value="NZ_JAJCVJ010000002.1"/>
</dbReference>
<accession>A0ABD5RCS5</accession>
<reference evidence="2 3" key="1">
    <citation type="journal article" date="2019" name="Int. J. Syst. Evol. Microbiol.">
        <title>The Global Catalogue of Microorganisms (GCM) 10K type strain sequencing project: providing services to taxonomists for standard genome sequencing and annotation.</title>
        <authorList>
            <consortium name="The Broad Institute Genomics Platform"/>
            <consortium name="The Broad Institute Genome Sequencing Center for Infectious Disease"/>
            <person name="Wu L."/>
            <person name="Ma J."/>
        </authorList>
    </citation>
    <scope>NUCLEOTIDE SEQUENCE [LARGE SCALE GENOMIC DNA]</scope>
    <source>
        <strain evidence="2 3">CGMCC 1.12237</strain>
    </source>
</reference>
<proteinExistence type="predicted"/>
<dbReference type="EMBL" id="JBHSKX010000002">
    <property type="protein sequence ID" value="MFC5367830.1"/>
    <property type="molecule type" value="Genomic_DNA"/>
</dbReference>
<comment type="caution">
    <text evidence="2">The sequence shown here is derived from an EMBL/GenBank/DDBJ whole genome shotgun (WGS) entry which is preliminary data.</text>
</comment>
<keyword evidence="3" id="KW-1185">Reference proteome</keyword>
<evidence type="ECO:0000313" key="2">
    <source>
        <dbReference type="EMBL" id="MFC5367830.1"/>
    </source>
</evidence>
<protein>
    <submittedName>
        <fullName evidence="2">Uncharacterized protein</fullName>
    </submittedName>
</protein>
<name>A0ABD5RCS5_9EURY</name>
<dbReference type="AlphaFoldDB" id="A0ABD5RCS5"/>
<feature type="compositionally biased region" description="Low complexity" evidence="1">
    <location>
        <begin position="150"/>
        <end position="161"/>
    </location>
</feature>